<evidence type="ECO:0000313" key="1">
    <source>
        <dbReference type="EMBL" id="KAK4127342.1"/>
    </source>
</evidence>
<evidence type="ECO:0000313" key="2">
    <source>
        <dbReference type="Proteomes" id="UP001302602"/>
    </source>
</evidence>
<dbReference type="RefSeq" id="XP_062651113.1">
    <property type="nucleotide sequence ID" value="XM_062786220.1"/>
</dbReference>
<comment type="caution">
    <text evidence="1">The sequence shown here is derived from an EMBL/GenBank/DDBJ whole genome shotgun (WGS) entry which is preliminary data.</text>
</comment>
<organism evidence="1 2">
    <name type="scientific">Parathielavia appendiculata</name>
    <dbReference type="NCBI Taxonomy" id="2587402"/>
    <lineage>
        <taxon>Eukaryota</taxon>
        <taxon>Fungi</taxon>
        <taxon>Dikarya</taxon>
        <taxon>Ascomycota</taxon>
        <taxon>Pezizomycotina</taxon>
        <taxon>Sordariomycetes</taxon>
        <taxon>Sordariomycetidae</taxon>
        <taxon>Sordariales</taxon>
        <taxon>Chaetomiaceae</taxon>
        <taxon>Parathielavia</taxon>
    </lineage>
</organism>
<gene>
    <name evidence="1" type="ORF">N657DRAFT_206540</name>
</gene>
<name>A0AAN6Z6Z3_9PEZI</name>
<proteinExistence type="predicted"/>
<dbReference type="AlphaFoldDB" id="A0AAN6Z6Z3"/>
<dbReference type="GeneID" id="87822986"/>
<keyword evidence="2" id="KW-1185">Reference proteome</keyword>
<accession>A0AAN6Z6Z3</accession>
<reference evidence="1" key="2">
    <citation type="submission" date="2023-05" db="EMBL/GenBank/DDBJ databases">
        <authorList>
            <consortium name="Lawrence Berkeley National Laboratory"/>
            <person name="Steindorff A."/>
            <person name="Hensen N."/>
            <person name="Bonometti L."/>
            <person name="Westerberg I."/>
            <person name="Brannstrom I.O."/>
            <person name="Guillou S."/>
            <person name="Cros-Aarteil S."/>
            <person name="Calhoun S."/>
            <person name="Haridas S."/>
            <person name="Kuo A."/>
            <person name="Mondo S."/>
            <person name="Pangilinan J."/>
            <person name="Riley R."/>
            <person name="Labutti K."/>
            <person name="Andreopoulos B."/>
            <person name="Lipzen A."/>
            <person name="Chen C."/>
            <person name="Yanf M."/>
            <person name="Daum C."/>
            <person name="Ng V."/>
            <person name="Clum A."/>
            <person name="Ohm R."/>
            <person name="Martin F."/>
            <person name="Silar P."/>
            <person name="Natvig D."/>
            <person name="Lalanne C."/>
            <person name="Gautier V."/>
            <person name="Ament-Velasquez S.L."/>
            <person name="Kruys A."/>
            <person name="Hutchinson M.I."/>
            <person name="Powell A.J."/>
            <person name="Barry K."/>
            <person name="Miller A.N."/>
            <person name="Grigoriev I.V."/>
            <person name="Debuchy R."/>
            <person name="Gladieux P."/>
            <person name="Thoren M.H."/>
            <person name="Johannesson H."/>
        </authorList>
    </citation>
    <scope>NUCLEOTIDE SEQUENCE</scope>
    <source>
        <strain evidence="1">CBS 731.68</strain>
    </source>
</reference>
<dbReference type="Proteomes" id="UP001302602">
    <property type="component" value="Unassembled WGS sequence"/>
</dbReference>
<reference evidence="1" key="1">
    <citation type="journal article" date="2023" name="Mol. Phylogenet. Evol.">
        <title>Genome-scale phylogeny and comparative genomics of the fungal order Sordariales.</title>
        <authorList>
            <person name="Hensen N."/>
            <person name="Bonometti L."/>
            <person name="Westerberg I."/>
            <person name="Brannstrom I.O."/>
            <person name="Guillou S."/>
            <person name="Cros-Aarteil S."/>
            <person name="Calhoun S."/>
            <person name="Haridas S."/>
            <person name="Kuo A."/>
            <person name="Mondo S."/>
            <person name="Pangilinan J."/>
            <person name="Riley R."/>
            <person name="LaButti K."/>
            <person name="Andreopoulos B."/>
            <person name="Lipzen A."/>
            <person name="Chen C."/>
            <person name="Yan M."/>
            <person name="Daum C."/>
            <person name="Ng V."/>
            <person name="Clum A."/>
            <person name="Steindorff A."/>
            <person name="Ohm R.A."/>
            <person name="Martin F."/>
            <person name="Silar P."/>
            <person name="Natvig D.O."/>
            <person name="Lalanne C."/>
            <person name="Gautier V."/>
            <person name="Ament-Velasquez S.L."/>
            <person name="Kruys A."/>
            <person name="Hutchinson M.I."/>
            <person name="Powell A.J."/>
            <person name="Barry K."/>
            <person name="Miller A.N."/>
            <person name="Grigoriev I.V."/>
            <person name="Debuchy R."/>
            <person name="Gladieux P."/>
            <person name="Hiltunen Thoren M."/>
            <person name="Johannesson H."/>
        </authorList>
    </citation>
    <scope>NUCLEOTIDE SEQUENCE</scope>
    <source>
        <strain evidence="1">CBS 731.68</strain>
    </source>
</reference>
<sequence length="109" mass="11939">MPHLEPFPSRLFRHGLSTLQASQTWLRPPSRKMSCLKLTLSPLPRQERHLPEAPPSCQARGIFQPATISLLTAQHNLASEHMALHGSSLPFASHTGFALTPDGQGSVIL</sequence>
<protein>
    <submittedName>
        <fullName evidence="1">Uncharacterized protein</fullName>
    </submittedName>
</protein>
<dbReference type="EMBL" id="MU853224">
    <property type="protein sequence ID" value="KAK4127342.1"/>
    <property type="molecule type" value="Genomic_DNA"/>
</dbReference>